<dbReference type="InParanoid" id="A0A672ZMZ0"/>
<evidence type="ECO:0000256" key="1">
    <source>
        <dbReference type="ARBA" id="ARBA00001947"/>
    </source>
</evidence>
<dbReference type="SUPFAM" id="SSF140856">
    <property type="entry name" value="USP8 N-terminal domain-like"/>
    <property type="match status" value="1"/>
</dbReference>
<dbReference type="InterPro" id="IPR015063">
    <property type="entry name" value="USP8_dimer"/>
</dbReference>
<dbReference type="GO" id="GO:0061578">
    <property type="term" value="F:K63-linked deubiquitinase activity"/>
    <property type="evidence" value="ECO:0007669"/>
    <property type="project" value="InterPro"/>
</dbReference>
<keyword evidence="9" id="KW-0175">Coiled coil</keyword>
<dbReference type="GO" id="GO:0046872">
    <property type="term" value="F:metal ion binding"/>
    <property type="evidence" value="ECO:0007669"/>
    <property type="project" value="UniProtKB-KW"/>
</dbReference>
<dbReference type="RefSeq" id="XP_030000027.1">
    <property type="nucleotide sequence ID" value="XM_030144167.1"/>
</dbReference>
<gene>
    <name evidence="12" type="primary">LOC115426170</name>
</gene>
<feature type="domain" description="MPN" evidence="11">
    <location>
        <begin position="266"/>
        <end position="394"/>
    </location>
</feature>
<dbReference type="FunFam" id="3.40.140.10:FF:000010">
    <property type="entry name" value="AMSH-like protease isoform X1"/>
    <property type="match status" value="1"/>
</dbReference>
<feature type="compositionally biased region" description="Low complexity" evidence="10">
    <location>
        <begin position="227"/>
        <end position="240"/>
    </location>
</feature>
<keyword evidence="6" id="KW-0378">Hydrolase</keyword>
<reference evidence="12" key="1">
    <citation type="submission" date="2019-06" db="EMBL/GenBank/DDBJ databases">
        <authorList>
            <consortium name="Wellcome Sanger Institute Data Sharing"/>
        </authorList>
    </citation>
    <scope>NUCLEOTIDE SEQUENCE [LARGE SCALE GENOMIC DNA]</scope>
</reference>
<reference evidence="12" key="3">
    <citation type="submission" date="2025-09" db="UniProtKB">
        <authorList>
            <consortium name="Ensembl"/>
        </authorList>
    </citation>
    <scope>IDENTIFICATION</scope>
</reference>
<keyword evidence="4" id="KW-0479">Metal-binding</keyword>
<dbReference type="Gene3D" id="1.20.58.80">
    <property type="entry name" value="Phosphotransferase system, lactose/cellobiose-type IIA subunit"/>
    <property type="match status" value="1"/>
</dbReference>
<keyword evidence="7" id="KW-0862">Zinc</keyword>
<dbReference type="CDD" id="cd08066">
    <property type="entry name" value="MPN_AMSH_like"/>
    <property type="match status" value="1"/>
</dbReference>
<dbReference type="PROSITE" id="PS50249">
    <property type="entry name" value="MPN"/>
    <property type="match status" value="1"/>
</dbReference>
<dbReference type="OrthoDB" id="3640at2759"/>
<comment type="similarity">
    <text evidence="2">Belongs to the peptidase M67C family.</text>
</comment>
<evidence type="ECO:0000256" key="3">
    <source>
        <dbReference type="ARBA" id="ARBA00022670"/>
    </source>
</evidence>
<dbReference type="GO" id="GO:0006508">
    <property type="term" value="P:proteolysis"/>
    <property type="evidence" value="ECO:0007669"/>
    <property type="project" value="UniProtKB-KW"/>
</dbReference>
<proteinExistence type="inferred from homology"/>
<evidence type="ECO:0000256" key="2">
    <source>
        <dbReference type="ARBA" id="ARBA00010981"/>
    </source>
</evidence>
<dbReference type="Ensembl" id="ENSSORT00005018726.1">
    <property type="protein sequence ID" value="ENSSORP00005018184.1"/>
    <property type="gene ID" value="ENSSORG00005009020.1"/>
</dbReference>
<dbReference type="GO" id="GO:0032154">
    <property type="term" value="C:cleavage furrow"/>
    <property type="evidence" value="ECO:0007669"/>
    <property type="project" value="UniProtKB-ARBA"/>
</dbReference>
<comment type="cofactor">
    <cofactor evidence="1">
        <name>Zn(2+)</name>
        <dbReference type="ChEBI" id="CHEBI:29105"/>
    </cofactor>
</comment>
<evidence type="ECO:0000313" key="12">
    <source>
        <dbReference type="Ensembl" id="ENSSORP00005018184.1"/>
    </source>
</evidence>
<feature type="compositionally biased region" description="Pro residues" evidence="10">
    <location>
        <begin position="192"/>
        <end position="209"/>
    </location>
</feature>
<keyword evidence="5" id="KW-0833">Ubl conjugation pathway</keyword>
<evidence type="ECO:0000256" key="7">
    <source>
        <dbReference type="ARBA" id="ARBA00022833"/>
    </source>
</evidence>
<name>A0A672ZMZ0_9TELE</name>
<keyword evidence="3" id="KW-0645">Protease</keyword>
<dbReference type="SMART" id="SM00232">
    <property type="entry name" value="JAB_MPN"/>
    <property type="match status" value="1"/>
</dbReference>
<keyword evidence="8" id="KW-0482">Metalloprotease</keyword>
<evidence type="ECO:0000256" key="4">
    <source>
        <dbReference type="ARBA" id="ARBA00022723"/>
    </source>
</evidence>
<evidence type="ECO:0000313" key="13">
    <source>
        <dbReference type="Proteomes" id="UP000472271"/>
    </source>
</evidence>
<dbReference type="PANTHER" id="PTHR12947">
    <property type="entry name" value="AMSH-LIKE PROTEASE"/>
    <property type="match status" value="1"/>
</dbReference>
<evidence type="ECO:0000259" key="11">
    <source>
        <dbReference type="PROSITE" id="PS50249"/>
    </source>
</evidence>
<dbReference type="InterPro" id="IPR037518">
    <property type="entry name" value="MPN"/>
</dbReference>
<dbReference type="AlphaFoldDB" id="A0A672ZMZ0"/>
<feature type="coiled-coil region" evidence="9">
    <location>
        <begin position="141"/>
        <end position="175"/>
    </location>
</feature>
<dbReference type="PANTHER" id="PTHR12947:SF8">
    <property type="entry name" value="STAM-BINDING PROTEIN"/>
    <property type="match status" value="1"/>
</dbReference>
<dbReference type="FunFam" id="1.20.58.80:FF:000013">
    <property type="entry name" value="STAM-binding protein-like A"/>
    <property type="match status" value="1"/>
</dbReference>
<evidence type="ECO:0000256" key="5">
    <source>
        <dbReference type="ARBA" id="ARBA00022786"/>
    </source>
</evidence>
<dbReference type="InterPro" id="IPR000555">
    <property type="entry name" value="JAMM/MPN+_dom"/>
</dbReference>
<dbReference type="Pfam" id="PF01398">
    <property type="entry name" value="JAB"/>
    <property type="match status" value="1"/>
</dbReference>
<feature type="region of interest" description="Disordered" evidence="10">
    <location>
        <begin position="192"/>
        <end position="253"/>
    </location>
</feature>
<keyword evidence="13" id="KW-1185">Reference proteome</keyword>
<dbReference type="SUPFAM" id="SSF102712">
    <property type="entry name" value="JAB1/MPN domain"/>
    <property type="match status" value="1"/>
</dbReference>
<sequence>MADHTDVRLPPEERVRALTKKGSSVEVNDDVPPRRYFRSGMEMIRMANVYTEEGNIEHAFVLYNKYITLFIEKLPKHRDYKTANIPEKKDTLKKLKDIAFPQAEILKKALLKRFEAEYAQYMVKKKAEEVVLAQEQSRQRALDAERERVAEMQRRQREQEQFSAFEEMIRRQELEKERQRVLLEFATPTVPSPDTPLIPGIHGPPPVSPTLPHSPGDLSAYNQYSRSNATASTPASAPPTFDRSLKPGSLVSPGNNNTMVDALRQLAVPAELCRSFLRLAEANTSRAVETCGILCGKLTRNAFTVTHVIVPKQCGGPDYCDTENEEELFLIQDQYDLITLGWIHTHPTQTAFLSSVDLHTHCSYQMMLPEAIAIVCSPKFNEIGYFRLTDRGTDEISTCKQKGFHPHSKDPPLFTHAGHVTITDDNVSMMDLR</sequence>
<dbReference type="GeneID" id="115426170"/>
<evidence type="ECO:0000256" key="10">
    <source>
        <dbReference type="SAM" id="MobiDB-lite"/>
    </source>
</evidence>
<dbReference type="InterPro" id="IPR044098">
    <property type="entry name" value="STAMBP/STALP-like_MPN"/>
</dbReference>
<organism evidence="12 13">
    <name type="scientific">Sphaeramia orbicularis</name>
    <name type="common">orbiculate cardinalfish</name>
    <dbReference type="NCBI Taxonomy" id="375764"/>
    <lineage>
        <taxon>Eukaryota</taxon>
        <taxon>Metazoa</taxon>
        <taxon>Chordata</taxon>
        <taxon>Craniata</taxon>
        <taxon>Vertebrata</taxon>
        <taxon>Euteleostomi</taxon>
        <taxon>Actinopterygii</taxon>
        <taxon>Neopterygii</taxon>
        <taxon>Teleostei</taxon>
        <taxon>Neoteleostei</taxon>
        <taxon>Acanthomorphata</taxon>
        <taxon>Gobiaria</taxon>
        <taxon>Kurtiformes</taxon>
        <taxon>Apogonoidei</taxon>
        <taxon>Apogonidae</taxon>
        <taxon>Apogoninae</taxon>
        <taxon>Sphaeramia</taxon>
    </lineage>
</organism>
<evidence type="ECO:0000256" key="8">
    <source>
        <dbReference type="ARBA" id="ARBA00023049"/>
    </source>
</evidence>
<protein>
    <submittedName>
        <fullName evidence="12">STAM-binding protein-like A</fullName>
    </submittedName>
</protein>
<dbReference type="GO" id="GO:0005768">
    <property type="term" value="C:endosome"/>
    <property type="evidence" value="ECO:0007669"/>
    <property type="project" value="TreeGrafter"/>
</dbReference>
<evidence type="ECO:0000256" key="9">
    <source>
        <dbReference type="SAM" id="Coils"/>
    </source>
</evidence>
<dbReference type="Proteomes" id="UP000472271">
    <property type="component" value="Chromosome 9"/>
</dbReference>
<evidence type="ECO:0000256" key="6">
    <source>
        <dbReference type="ARBA" id="ARBA00022801"/>
    </source>
</evidence>
<dbReference type="GO" id="GO:0070536">
    <property type="term" value="P:protein K63-linked deubiquitination"/>
    <property type="evidence" value="ECO:0007669"/>
    <property type="project" value="InterPro"/>
</dbReference>
<dbReference type="GO" id="GO:0140492">
    <property type="term" value="F:metal-dependent deubiquitinase activity"/>
    <property type="evidence" value="ECO:0007669"/>
    <property type="project" value="InterPro"/>
</dbReference>
<accession>A0A672ZMZ0</accession>
<dbReference type="Pfam" id="PF08969">
    <property type="entry name" value="USP8_dimer"/>
    <property type="match status" value="1"/>
</dbReference>
<dbReference type="Gene3D" id="3.40.140.10">
    <property type="entry name" value="Cytidine Deaminase, domain 2"/>
    <property type="match status" value="1"/>
</dbReference>
<reference evidence="12" key="2">
    <citation type="submission" date="2025-08" db="UniProtKB">
        <authorList>
            <consortium name="Ensembl"/>
        </authorList>
    </citation>
    <scope>IDENTIFICATION</scope>
</reference>